<comment type="caution">
    <text evidence="1">The sequence shown here is derived from an EMBL/GenBank/DDBJ whole genome shotgun (WGS) entry which is preliminary data.</text>
</comment>
<proteinExistence type="predicted"/>
<sequence>MDAVIDSIDKLSLKNSNKDKKEPSKFKANITLSHKSHPQLHHLGYFFRTSSSNKVGGRINWRFLYKNCKANGYTFCDKVGESCDFFIDNENHRHEQDLVKFELLDRRRLIKERATNSNDKARNILSLLEKPDDNTVRV</sequence>
<organism evidence="1 2">
    <name type="scientific">Brachionus calyciflorus</name>
    <dbReference type="NCBI Taxonomy" id="104777"/>
    <lineage>
        <taxon>Eukaryota</taxon>
        <taxon>Metazoa</taxon>
        <taxon>Spiralia</taxon>
        <taxon>Gnathifera</taxon>
        <taxon>Rotifera</taxon>
        <taxon>Eurotatoria</taxon>
        <taxon>Monogononta</taxon>
        <taxon>Pseudotrocha</taxon>
        <taxon>Ploima</taxon>
        <taxon>Brachionidae</taxon>
        <taxon>Brachionus</taxon>
    </lineage>
</organism>
<evidence type="ECO:0008006" key="3">
    <source>
        <dbReference type="Google" id="ProtNLM"/>
    </source>
</evidence>
<gene>
    <name evidence="1" type="ORF">OXX778_LOCUS13007</name>
</gene>
<dbReference type="Gene3D" id="2.20.25.240">
    <property type="match status" value="1"/>
</dbReference>
<dbReference type="Proteomes" id="UP000663879">
    <property type="component" value="Unassembled WGS sequence"/>
</dbReference>
<name>A0A814BSP6_9BILA</name>
<accession>A0A814BSP6</accession>
<dbReference type="AlphaFoldDB" id="A0A814BSP6"/>
<reference evidence="1" key="1">
    <citation type="submission" date="2021-02" db="EMBL/GenBank/DDBJ databases">
        <authorList>
            <person name="Nowell W R."/>
        </authorList>
    </citation>
    <scope>NUCLEOTIDE SEQUENCE</scope>
    <source>
        <strain evidence="1">Ploen Becks lab</strain>
    </source>
</reference>
<dbReference type="EMBL" id="CAJNOC010002435">
    <property type="protein sequence ID" value="CAF0932911.1"/>
    <property type="molecule type" value="Genomic_DNA"/>
</dbReference>
<keyword evidence="2" id="KW-1185">Reference proteome</keyword>
<dbReference type="OrthoDB" id="10169666at2759"/>
<protein>
    <recommendedName>
        <fullName evidence="3">FLYWCH-type domain-containing protein</fullName>
    </recommendedName>
</protein>
<evidence type="ECO:0000313" key="2">
    <source>
        <dbReference type="Proteomes" id="UP000663879"/>
    </source>
</evidence>
<evidence type="ECO:0000313" key="1">
    <source>
        <dbReference type="EMBL" id="CAF0932911.1"/>
    </source>
</evidence>